<dbReference type="AlphaFoldDB" id="A0A974SA77"/>
<dbReference type="InterPro" id="IPR029068">
    <property type="entry name" value="Glyas_Bleomycin-R_OHBP_Dase"/>
</dbReference>
<dbReference type="PANTHER" id="PTHR33990:SF2">
    <property type="entry name" value="PHNB-LIKE DOMAIN-CONTAINING PROTEIN"/>
    <property type="match status" value="1"/>
</dbReference>
<reference evidence="2" key="1">
    <citation type="submission" date="2021-01" db="EMBL/GenBank/DDBJ databases">
        <title>Genome sequence of Phenylobacterium sp. 20VBR1 isolated from a valley glaceir, Ny-Alesund, Svalbard.</title>
        <authorList>
            <person name="Thomas F.A."/>
            <person name="Krishnan K.P."/>
            <person name="Sinha R.K."/>
        </authorList>
    </citation>
    <scope>NUCLEOTIDE SEQUENCE</scope>
    <source>
        <strain evidence="2">20VBR1</strain>
    </source>
</reference>
<gene>
    <name evidence="2" type="ORF">JKL49_01425</name>
</gene>
<evidence type="ECO:0000259" key="1">
    <source>
        <dbReference type="Pfam" id="PF06983"/>
    </source>
</evidence>
<feature type="domain" description="PhnB-like" evidence="1">
    <location>
        <begin position="3"/>
        <end position="119"/>
    </location>
</feature>
<organism evidence="2">
    <name type="scientific">Phenylobacterium glaciei</name>
    <dbReference type="NCBI Taxonomy" id="2803784"/>
    <lineage>
        <taxon>Bacteria</taxon>
        <taxon>Pseudomonadati</taxon>
        <taxon>Pseudomonadota</taxon>
        <taxon>Alphaproteobacteria</taxon>
        <taxon>Caulobacterales</taxon>
        <taxon>Caulobacteraceae</taxon>
        <taxon>Phenylobacterium</taxon>
    </lineage>
</organism>
<sequence>MAKFTTCLWFDHGEARQAADFYAGLFPDSHVGPAAKAPSDFPDGKAGAELTVAFTVLGQAFMGLNGGPLFKPNEAVSFVVETDGQADTDKYWDAIVGNSGQESQCGWCKDRWGFSWQITPRQLNQAMSDPDPAVAKRVFEAMMTMKKIDVARIEAARRGRPARLSQGVKSHPLRTFTRPSGRSQSAVAWPGRPLVAQSIFRLIGAPLLGDLIEDNARACSKVEALDHAEHWN</sequence>
<dbReference type="EMBL" id="CP068570">
    <property type="protein sequence ID" value="QQZ50387.1"/>
    <property type="molecule type" value="Genomic_DNA"/>
</dbReference>
<evidence type="ECO:0000313" key="2">
    <source>
        <dbReference type="EMBL" id="QQZ50387.1"/>
    </source>
</evidence>
<proteinExistence type="predicted"/>
<dbReference type="Pfam" id="PF06983">
    <property type="entry name" value="3-dmu-9_3-mt"/>
    <property type="match status" value="1"/>
</dbReference>
<accession>A0A974SA77</accession>
<name>A0A974SA77_9CAUL</name>
<dbReference type="InterPro" id="IPR028973">
    <property type="entry name" value="PhnB-like"/>
</dbReference>
<dbReference type="SUPFAM" id="SSF54593">
    <property type="entry name" value="Glyoxalase/Bleomycin resistance protein/Dihydroxybiphenyl dioxygenase"/>
    <property type="match status" value="1"/>
</dbReference>
<protein>
    <submittedName>
        <fullName evidence="2">VOC family protein</fullName>
    </submittedName>
</protein>
<dbReference type="PANTHER" id="PTHR33990">
    <property type="entry name" value="PROTEIN YJDN-RELATED"/>
    <property type="match status" value="1"/>
</dbReference>
<dbReference type="CDD" id="cd06588">
    <property type="entry name" value="PhnB_like"/>
    <property type="match status" value="1"/>
</dbReference>
<dbReference type="Gene3D" id="3.10.180.10">
    <property type="entry name" value="2,3-Dihydroxybiphenyl 1,2-Dioxygenase, domain 1"/>
    <property type="match status" value="1"/>
</dbReference>